<dbReference type="AlphaFoldDB" id="A0A7G6YHS4"/>
<evidence type="ECO:0000256" key="1">
    <source>
        <dbReference type="SAM" id="MobiDB-lite"/>
    </source>
</evidence>
<name>A0A7G6YHS4_9MICO</name>
<feature type="signal peptide" evidence="2">
    <location>
        <begin position="1"/>
        <end position="20"/>
    </location>
</feature>
<dbReference type="PROSITE" id="PS51257">
    <property type="entry name" value="PROKAR_LIPOPROTEIN"/>
    <property type="match status" value="1"/>
</dbReference>
<geneLocation type="plasmid" evidence="3 4">
    <name>unnamed2</name>
</geneLocation>
<dbReference type="Proteomes" id="UP000515511">
    <property type="component" value="Plasmid unnamed2"/>
</dbReference>
<accession>A0A7G6YHS4</accession>
<dbReference type="RefSeq" id="WP_021756263.1">
    <property type="nucleotide sequence ID" value="NZ_CP043643.1"/>
</dbReference>
<gene>
    <name evidence="3" type="ORF">F1C12_22445</name>
</gene>
<evidence type="ECO:0000313" key="3">
    <source>
        <dbReference type="EMBL" id="QNE38039.1"/>
    </source>
</evidence>
<keyword evidence="2" id="KW-0732">Signal</keyword>
<proteinExistence type="predicted"/>
<reference evidence="4" key="1">
    <citation type="submission" date="2019-09" db="EMBL/GenBank/DDBJ databases">
        <title>Antimicrobial potential of Antarctic Bacteria.</title>
        <authorList>
            <person name="Benaud N."/>
            <person name="Edwards R.J."/>
            <person name="Ferrari B.C."/>
        </authorList>
    </citation>
    <scope>NUCLEOTIDE SEQUENCE [LARGE SCALE GENOMIC DNA]</scope>
    <source>
        <strain evidence="4">INR9</strain>
        <plasmid evidence="4">unnamed2</plasmid>
    </source>
</reference>
<sequence length="184" mass="18864">MGGKRTLGLAGVVLVTVALAGCAGNSEQRPTESPSPTPSGVSIPDLNTFTPAPPGTQLDDESGGGTVNPNPAPAWDATQRSSAVAAAEKALTAFARPDLSSTEWWAALSPLLTPQAQQDYQSVDPANIPAHKLTGNGTIVDDSSTYAVSVDVPTDAGTYTIILTRRDGASPWLASRFTPPAGTH</sequence>
<feature type="region of interest" description="Disordered" evidence="1">
    <location>
        <begin position="24"/>
        <end position="79"/>
    </location>
</feature>
<organism evidence="3 4">
    <name type="scientific">Leifsonia shinshuensis</name>
    <dbReference type="NCBI Taxonomy" id="150026"/>
    <lineage>
        <taxon>Bacteria</taxon>
        <taxon>Bacillati</taxon>
        <taxon>Actinomycetota</taxon>
        <taxon>Actinomycetes</taxon>
        <taxon>Micrococcales</taxon>
        <taxon>Microbacteriaceae</taxon>
        <taxon>Leifsonia</taxon>
    </lineage>
</organism>
<evidence type="ECO:0000256" key="2">
    <source>
        <dbReference type="SAM" id="SignalP"/>
    </source>
</evidence>
<protein>
    <submittedName>
        <fullName evidence="3">Uncharacterized protein</fullName>
    </submittedName>
</protein>
<feature type="compositionally biased region" description="Polar residues" evidence="1">
    <location>
        <begin position="25"/>
        <end position="50"/>
    </location>
</feature>
<evidence type="ECO:0000313" key="4">
    <source>
        <dbReference type="Proteomes" id="UP000515511"/>
    </source>
</evidence>
<keyword evidence="3" id="KW-0614">Plasmid</keyword>
<dbReference type="KEGG" id="lse:F1C12_22445"/>
<dbReference type="EMBL" id="CP043643">
    <property type="protein sequence ID" value="QNE38039.1"/>
    <property type="molecule type" value="Genomic_DNA"/>
</dbReference>
<feature type="chain" id="PRO_5039135995" evidence="2">
    <location>
        <begin position="21"/>
        <end position="184"/>
    </location>
</feature>